<proteinExistence type="predicted"/>
<evidence type="ECO:0000313" key="2">
    <source>
        <dbReference type="Proteomes" id="UP000053424"/>
    </source>
</evidence>
<organism evidence="1 2">
    <name type="scientific">Hebeloma cylindrosporum</name>
    <dbReference type="NCBI Taxonomy" id="76867"/>
    <lineage>
        <taxon>Eukaryota</taxon>
        <taxon>Fungi</taxon>
        <taxon>Dikarya</taxon>
        <taxon>Basidiomycota</taxon>
        <taxon>Agaricomycotina</taxon>
        <taxon>Agaricomycetes</taxon>
        <taxon>Agaricomycetidae</taxon>
        <taxon>Agaricales</taxon>
        <taxon>Agaricineae</taxon>
        <taxon>Hymenogastraceae</taxon>
        <taxon>Hebeloma</taxon>
    </lineage>
</organism>
<gene>
    <name evidence="1" type="ORF">M413DRAFT_85691</name>
</gene>
<keyword evidence="2" id="KW-1185">Reference proteome</keyword>
<reference evidence="2" key="2">
    <citation type="submission" date="2015-01" db="EMBL/GenBank/DDBJ databases">
        <title>Evolutionary Origins and Diversification of the Mycorrhizal Mutualists.</title>
        <authorList>
            <consortium name="DOE Joint Genome Institute"/>
            <consortium name="Mycorrhizal Genomics Consortium"/>
            <person name="Kohler A."/>
            <person name="Kuo A."/>
            <person name="Nagy L.G."/>
            <person name="Floudas D."/>
            <person name="Copeland A."/>
            <person name="Barry K.W."/>
            <person name="Cichocki N."/>
            <person name="Veneault-Fourrey C."/>
            <person name="LaButti K."/>
            <person name="Lindquist E.A."/>
            <person name="Lipzen A."/>
            <person name="Lundell T."/>
            <person name="Morin E."/>
            <person name="Murat C."/>
            <person name="Riley R."/>
            <person name="Ohm R."/>
            <person name="Sun H."/>
            <person name="Tunlid A."/>
            <person name="Henrissat B."/>
            <person name="Grigoriev I.V."/>
            <person name="Hibbett D.S."/>
            <person name="Martin F."/>
        </authorList>
    </citation>
    <scope>NUCLEOTIDE SEQUENCE [LARGE SCALE GENOMIC DNA]</scope>
    <source>
        <strain evidence="2">h7</strain>
    </source>
</reference>
<name>A0A0C3CX90_HEBCY</name>
<dbReference type="HOGENOM" id="CLU_2904406_0_0_1"/>
<evidence type="ECO:0000313" key="1">
    <source>
        <dbReference type="EMBL" id="KIM48769.1"/>
    </source>
</evidence>
<sequence>MIVQPFAFDMHIIYIRHSSSLAFDSNSFSLVSKYNRHTIHRFIVHPNCILIRLLYPHGLREL</sequence>
<accession>A0A0C3CX90</accession>
<protein>
    <submittedName>
        <fullName evidence="1">Uncharacterized protein</fullName>
    </submittedName>
</protein>
<dbReference type="Proteomes" id="UP000053424">
    <property type="component" value="Unassembled WGS sequence"/>
</dbReference>
<dbReference type="EMBL" id="KN831768">
    <property type="protein sequence ID" value="KIM48769.1"/>
    <property type="molecule type" value="Genomic_DNA"/>
</dbReference>
<dbReference type="AlphaFoldDB" id="A0A0C3CX90"/>
<reference evidence="1 2" key="1">
    <citation type="submission" date="2014-04" db="EMBL/GenBank/DDBJ databases">
        <authorList>
            <consortium name="DOE Joint Genome Institute"/>
            <person name="Kuo A."/>
            <person name="Gay G."/>
            <person name="Dore J."/>
            <person name="Kohler A."/>
            <person name="Nagy L.G."/>
            <person name="Floudas D."/>
            <person name="Copeland A."/>
            <person name="Barry K.W."/>
            <person name="Cichocki N."/>
            <person name="Veneault-Fourrey C."/>
            <person name="LaButti K."/>
            <person name="Lindquist E.A."/>
            <person name="Lipzen A."/>
            <person name="Lundell T."/>
            <person name="Morin E."/>
            <person name="Murat C."/>
            <person name="Sun H."/>
            <person name="Tunlid A."/>
            <person name="Henrissat B."/>
            <person name="Grigoriev I.V."/>
            <person name="Hibbett D.S."/>
            <person name="Martin F."/>
            <person name="Nordberg H.P."/>
            <person name="Cantor M.N."/>
            <person name="Hua S.X."/>
        </authorList>
    </citation>
    <scope>NUCLEOTIDE SEQUENCE [LARGE SCALE GENOMIC DNA]</scope>
    <source>
        <strain evidence="2">h7</strain>
    </source>
</reference>